<accession>A0AA38VUI7</accession>
<protein>
    <submittedName>
        <fullName evidence="9">MFS general substrate transporter</fullName>
    </submittedName>
</protein>
<dbReference type="FunFam" id="1.20.1250.20:FF:000068">
    <property type="entry name" value="MFS general substrate transporter"/>
    <property type="match status" value="1"/>
</dbReference>
<evidence type="ECO:0000313" key="10">
    <source>
        <dbReference type="Proteomes" id="UP001174694"/>
    </source>
</evidence>
<dbReference type="Pfam" id="PF07690">
    <property type="entry name" value="MFS_1"/>
    <property type="match status" value="1"/>
</dbReference>
<evidence type="ECO:0000256" key="4">
    <source>
        <dbReference type="ARBA" id="ARBA00022989"/>
    </source>
</evidence>
<keyword evidence="3 8" id="KW-0812">Transmembrane</keyword>
<feature type="transmembrane region" description="Helical" evidence="8">
    <location>
        <begin position="432"/>
        <end position="453"/>
    </location>
</feature>
<evidence type="ECO:0000256" key="7">
    <source>
        <dbReference type="SAM" id="MobiDB-lite"/>
    </source>
</evidence>
<dbReference type="PANTHER" id="PTHR43791:SF5">
    <property type="entry name" value="MAJOR FACILITATOR SUPERFAMILY (MFS) PROFILE DOMAIN-CONTAINING PROTEIN"/>
    <property type="match status" value="1"/>
</dbReference>
<dbReference type="InterPro" id="IPR011701">
    <property type="entry name" value="MFS"/>
</dbReference>
<evidence type="ECO:0000313" key="9">
    <source>
        <dbReference type="EMBL" id="KAJ9151907.1"/>
    </source>
</evidence>
<feature type="region of interest" description="Disordered" evidence="7">
    <location>
        <begin position="1"/>
        <end position="25"/>
    </location>
</feature>
<feature type="transmembrane region" description="Helical" evidence="8">
    <location>
        <begin position="167"/>
        <end position="188"/>
    </location>
</feature>
<feature type="transmembrane region" description="Helical" evidence="8">
    <location>
        <begin position="364"/>
        <end position="386"/>
    </location>
</feature>
<feature type="transmembrane region" description="Helical" evidence="8">
    <location>
        <begin position="35"/>
        <end position="52"/>
    </location>
</feature>
<organism evidence="9 10">
    <name type="scientific">Pleurostoma richardsiae</name>
    <dbReference type="NCBI Taxonomy" id="41990"/>
    <lineage>
        <taxon>Eukaryota</taxon>
        <taxon>Fungi</taxon>
        <taxon>Dikarya</taxon>
        <taxon>Ascomycota</taxon>
        <taxon>Pezizomycotina</taxon>
        <taxon>Sordariomycetes</taxon>
        <taxon>Sordariomycetidae</taxon>
        <taxon>Calosphaeriales</taxon>
        <taxon>Pleurostomataceae</taxon>
        <taxon>Pleurostoma</taxon>
    </lineage>
</organism>
<dbReference type="Gene3D" id="1.20.1250.20">
    <property type="entry name" value="MFS general substrate transporter like domains"/>
    <property type="match status" value="2"/>
</dbReference>
<dbReference type="EMBL" id="JANBVO010000005">
    <property type="protein sequence ID" value="KAJ9151907.1"/>
    <property type="molecule type" value="Genomic_DNA"/>
</dbReference>
<comment type="similarity">
    <text evidence="6">Belongs to the major facilitator superfamily. Allantoate permease family.</text>
</comment>
<evidence type="ECO:0000256" key="2">
    <source>
        <dbReference type="ARBA" id="ARBA00022448"/>
    </source>
</evidence>
<feature type="transmembrane region" description="Helical" evidence="8">
    <location>
        <begin position="130"/>
        <end position="155"/>
    </location>
</feature>
<dbReference type="GO" id="GO:0016020">
    <property type="term" value="C:membrane"/>
    <property type="evidence" value="ECO:0007669"/>
    <property type="project" value="UniProtKB-SubCell"/>
</dbReference>
<keyword evidence="4 8" id="KW-1133">Transmembrane helix</keyword>
<dbReference type="SUPFAM" id="SSF103473">
    <property type="entry name" value="MFS general substrate transporter"/>
    <property type="match status" value="1"/>
</dbReference>
<dbReference type="Proteomes" id="UP001174694">
    <property type="component" value="Unassembled WGS sequence"/>
</dbReference>
<reference evidence="9" key="1">
    <citation type="submission" date="2022-07" db="EMBL/GenBank/DDBJ databases">
        <title>Fungi with potential for degradation of polypropylene.</title>
        <authorList>
            <person name="Gostincar C."/>
        </authorList>
    </citation>
    <scope>NUCLEOTIDE SEQUENCE</scope>
    <source>
        <strain evidence="9">EXF-13308</strain>
    </source>
</reference>
<evidence type="ECO:0000256" key="6">
    <source>
        <dbReference type="ARBA" id="ARBA00037968"/>
    </source>
</evidence>
<gene>
    <name evidence="9" type="ORF">NKR23_g2991</name>
</gene>
<keyword evidence="5 8" id="KW-0472">Membrane</keyword>
<dbReference type="AlphaFoldDB" id="A0AA38VUI7"/>
<dbReference type="PANTHER" id="PTHR43791">
    <property type="entry name" value="PERMEASE-RELATED"/>
    <property type="match status" value="1"/>
</dbReference>
<comment type="subcellular location">
    <subcellularLocation>
        <location evidence="1">Membrane</location>
        <topology evidence="1">Multi-pass membrane protein</topology>
    </subcellularLocation>
</comment>
<feature type="transmembrane region" description="Helical" evidence="8">
    <location>
        <begin position="338"/>
        <end position="358"/>
    </location>
</feature>
<evidence type="ECO:0000256" key="1">
    <source>
        <dbReference type="ARBA" id="ARBA00004141"/>
    </source>
</evidence>
<evidence type="ECO:0000256" key="5">
    <source>
        <dbReference type="ARBA" id="ARBA00023136"/>
    </source>
</evidence>
<feature type="transmembrane region" description="Helical" evidence="8">
    <location>
        <begin position="200"/>
        <end position="220"/>
    </location>
</feature>
<keyword evidence="10" id="KW-1185">Reference proteome</keyword>
<dbReference type="FunFam" id="1.20.1250.20:FF:000018">
    <property type="entry name" value="MFS transporter permease"/>
    <property type="match status" value="1"/>
</dbReference>
<sequence>MELPKPDESHVETLRREQTHSPIDPQMDRRLNRKFDIHLIPWLFGIWLLAFIDRSNIGNAKIDGLTEDLGITTGTSFNVALLVFYILYILIDVPSNWIVKHVKAGVFLPALTTAWGLICTFLGFTQSLAGLIVCRLLLGLLEGGLLGGILVYLAMFYKRHEMGLRIGLFYCAAPLSGAFGGLLATGLAKISVGAYSRWRWIFFIEGAMTTVFGLICFFVMPHTPFHAKFLTDEERSAAMKRLKEDSHGANDVEDVNDEHFDWHWVKMAVKAPQTYFCSFAWFTLLVSLYSYSLFLPTIISGLGYKATTAQLFTVPPYMAGFVTVLVTTACSDRLKARGPIMAGGCLLAISGYIILLVAKKSSVRYGGTFLIAAGVYPGSALVMGLLSNNLAPHYVRATGLGVLIAFANCAAFIASFIYLAKDAPDYKLGHSISLAFLVVCFLTVCTQIIYCRWENLKRERGQRDHRLVEGSQHLLGHRHPAFRYTL</sequence>
<proteinExistence type="inferred from homology"/>
<evidence type="ECO:0000256" key="8">
    <source>
        <dbReference type="SAM" id="Phobius"/>
    </source>
</evidence>
<feature type="transmembrane region" description="Helical" evidence="8">
    <location>
        <begin position="72"/>
        <end position="93"/>
    </location>
</feature>
<dbReference type="InterPro" id="IPR036259">
    <property type="entry name" value="MFS_trans_sf"/>
</dbReference>
<feature type="transmembrane region" description="Helical" evidence="8">
    <location>
        <begin position="105"/>
        <end position="124"/>
    </location>
</feature>
<feature type="transmembrane region" description="Helical" evidence="8">
    <location>
        <begin position="275"/>
        <end position="294"/>
    </location>
</feature>
<feature type="compositionally biased region" description="Basic and acidic residues" evidence="7">
    <location>
        <begin position="1"/>
        <end position="19"/>
    </location>
</feature>
<feature type="transmembrane region" description="Helical" evidence="8">
    <location>
        <begin position="314"/>
        <end position="331"/>
    </location>
</feature>
<dbReference type="GO" id="GO:0022857">
    <property type="term" value="F:transmembrane transporter activity"/>
    <property type="evidence" value="ECO:0007669"/>
    <property type="project" value="InterPro"/>
</dbReference>
<feature type="transmembrane region" description="Helical" evidence="8">
    <location>
        <begin position="398"/>
        <end position="420"/>
    </location>
</feature>
<evidence type="ECO:0000256" key="3">
    <source>
        <dbReference type="ARBA" id="ARBA00022692"/>
    </source>
</evidence>
<keyword evidence="2" id="KW-0813">Transport</keyword>
<comment type="caution">
    <text evidence="9">The sequence shown here is derived from an EMBL/GenBank/DDBJ whole genome shotgun (WGS) entry which is preliminary data.</text>
</comment>
<name>A0AA38VUI7_9PEZI</name>